<reference evidence="2 3" key="1">
    <citation type="submission" date="2020-06" db="EMBL/GenBank/DDBJ databases">
        <title>Sphingomonas hominis sp. nov., a member of the Sphingomonas, isolated from the hair of a 22-year-old girl.</title>
        <authorList>
            <person name="Zhang D.-F."/>
            <person name="Cui X.-W."/>
        </authorList>
    </citation>
    <scope>NUCLEOTIDE SEQUENCE [LARGE SCALE GENOMIC DNA]</scope>
    <source>
        <strain evidence="2 3">HHU CXW</strain>
    </source>
</reference>
<evidence type="ECO:0000313" key="2">
    <source>
        <dbReference type="EMBL" id="NTS63581.1"/>
    </source>
</evidence>
<dbReference type="RefSeq" id="WP_174191705.1">
    <property type="nucleotide sequence ID" value="NZ_JABULH010000001.1"/>
</dbReference>
<organism evidence="2 3">
    <name type="scientific">Sphingomonas hominis</name>
    <dbReference type="NCBI Taxonomy" id="2741495"/>
    <lineage>
        <taxon>Bacteria</taxon>
        <taxon>Pseudomonadati</taxon>
        <taxon>Pseudomonadota</taxon>
        <taxon>Alphaproteobacteria</taxon>
        <taxon>Sphingomonadales</taxon>
        <taxon>Sphingomonadaceae</taxon>
        <taxon>Sphingomonas</taxon>
    </lineage>
</organism>
<gene>
    <name evidence="2" type="ORF">HRV97_00225</name>
</gene>
<feature type="compositionally biased region" description="Polar residues" evidence="1">
    <location>
        <begin position="1"/>
        <end position="10"/>
    </location>
</feature>
<proteinExistence type="predicted"/>
<dbReference type="Proteomes" id="UP000621447">
    <property type="component" value="Unassembled WGS sequence"/>
</dbReference>
<dbReference type="EMBL" id="JABULH010000001">
    <property type="protein sequence ID" value="NTS63581.1"/>
    <property type="molecule type" value="Genomic_DNA"/>
</dbReference>
<protein>
    <submittedName>
        <fullName evidence="2">Uncharacterized protein</fullName>
    </submittedName>
</protein>
<comment type="caution">
    <text evidence="2">The sequence shown here is derived from an EMBL/GenBank/DDBJ whole genome shotgun (WGS) entry which is preliminary data.</text>
</comment>
<name>A0ABX2JG42_9SPHN</name>
<evidence type="ECO:0000256" key="1">
    <source>
        <dbReference type="SAM" id="MobiDB-lite"/>
    </source>
</evidence>
<keyword evidence="3" id="KW-1185">Reference proteome</keyword>
<sequence length="74" mass="7661">MSIVSTQNGSAREGTPRAGSPGRYHRARIGATGVLSRSRLGKISACDDDPSDGTIKRSEGAPKPHAPFAINSNA</sequence>
<evidence type="ECO:0000313" key="3">
    <source>
        <dbReference type="Proteomes" id="UP000621447"/>
    </source>
</evidence>
<feature type="region of interest" description="Disordered" evidence="1">
    <location>
        <begin position="1"/>
        <end position="74"/>
    </location>
</feature>
<accession>A0ABX2JG42</accession>